<evidence type="ECO:0000313" key="1">
    <source>
        <dbReference type="EMBL" id="ABQ75780.1"/>
    </source>
</evidence>
<dbReference type="EMBL" id="EF583983">
    <property type="protein sequence ID" value="ABQ75780.1"/>
    <property type="molecule type" value="Genomic_DNA"/>
</dbReference>
<proteinExistence type="predicted"/>
<sequence>MIEDLEYETDRRQDITDGRRRNFKQGWTRAVEGQEYQDVLEELTWNNLGWRLGKMFGETPDDLREEILDWCVEQRNATGSQ</sequence>
<reference evidence="1" key="1">
    <citation type="journal article" date="2007" name="ISME J.">
        <title>Genomic plasticity in prokaryotes: the case of the square haloarchaeon.</title>
        <authorList>
            <person name="Cuadros-Orellana S."/>
            <person name="Martin-Cuadrado A.B."/>
            <person name="Legault B."/>
            <person name="D'Auria G."/>
            <person name="Zhaxybayeva O."/>
            <person name="Papke R.T."/>
            <person name="Rodriguez-Valera F."/>
        </authorList>
    </citation>
    <scope>NUCLEOTIDE SEQUENCE</scope>
</reference>
<organism evidence="1">
    <name type="scientific">uncultured haloarchaeon</name>
    <dbReference type="NCBI Taxonomy" id="160804"/>
    <lineage>
        <taxon>Archaea</taxon>
        <taxon>Methanobacteriati</taxon>
        <taxon>Methanobacteriota</taxon>
        <taxon>Stenosarchaea group</taxon>
        <taxon>Halobacteria</taxon>
        <taxon>Halobacteriales</taxon>
        <taxon>Halobacteriaceae</taxon>
        <taxon>environmental samples</taxon>
    </lineage>
</organism>
<protein>
    <submittedName>
        <fullName evidence="1">Uncharacterized protein</fullName>
    </submittedName>
</protein>
<name>A5YS23_9EURY</name>
<dbReference type="AlphaFoldDB" id="A5YS23"/>
<accession>A5YS23</accession>